<evidence type="ECO:0000256" key="2">
    <source>
        <dbReference type="ARBA" id="ARBA00023128"/>
    </source>
</evidence>
<evidence type="ECO:0000313" key="6">
    <source>
        <dbReference type="Proteomes" id="UP000664534"/>
    </source>
</evidence>
<comment type="caution">
    <text evidence="5">The sequence shown here is derived from an EMBL/GenBank/DDBJ whole genome shotgun (WGS) entry which is preliminary data.</text>
</comment>
<dbReference type="Proteomes" id="UP000664534">
    <property type="component" value="Unassembled WGS sequence"/>
</dbReference>
<evidence type="ECO:0000313" key="5">
    <source>
        <dbReference type="EMBL" id="CAF9914575.1"/>
    </source>
</evidence>
<feature type="region of interest" description="Disordered" evidence="4">
    <location>
        <begin position="28"/>
        <end position="127"/>
    </location>
</feature>
<evidence type="ECO:0000256" key="4">
    <source>
        <dbReference type="SAM" id="MobiDB-lite"/>
    </source>
</evidence>
<dbReference type="GO" id="GO:0005739">
    <property type="term" value="C:mitochondrion"/>
    <property type="evidence" value="ECO:0007669"/>
    <property type="project" value="UniProtKB-SubCell"/>
</dbReference>
<dbReference type="Pfam" id="PF10937">
    <property type="entry name" value="Kgd4-YMR31"/>
    <property type="match status" value="1"/>
</dbReference>
<comment type="similarity">
    <text evidence="3">Belongs to the alpha-ketoglutarate dehydrogenase component 4 family.</text>
</comment>
<gene>
    <name evidence="5" type="ORF">IMSHALPRED_001948</name>
</gene>
<dbReference type="EMBL" id="CAJPDT010000013">
    <property type="protein sequence ID" value="CAF9914575.1"/>
    <property type="molecule type" value="Genomic_DNA"/>
</dbReference>
<keyword evidence="6" id="KW-1185">Reference proteome</keyword>
<accession>A0A8H3IBF8</accession>
<proteinExistence type="inferred from homology"/>
<comment type="subcellular location">
    <subcellularLocation>
        <location evidence="1">Mitochondrion</location>
    </subcellularLocation>
</comment>
<organism evidence="5 6">
    <name type="scientific">Imshaugia aleurites</name>
    <dbReference type="NCBI Taxonomy" id="172621"/>
    <lineage>
        <taxon>Eukaryota</taxon>
        <taxon>Fungi</taxon>
        <taxon>Dikarya</taxon>
        <taxon>Ascomycota</taxon>
        <taxon>Pezizomycotina</taxon>
        <taxon>Lecanoromycetes</taxon>
        <taxon>OSLEUM clade</taxon>
        <taxon>Lecanoromycetidae</taxon>
        <taxon>Lecanorales</taxon>
        <taxon>Lecanorineae</taxon>
        <taxon>Parmeliaceae</taxon>
        <taxon>Imshaugia</taxon>
    </lineage>
</organism>
<evidence type="ECO:0000256" key="1">
    <source>
        <dbReference type="ARBA" id="ARBA00004173"/>
    </source>
</evidence>
<sequence>MRPTRLLLARTPMIKFLGKRVPSKTITPAAPASEIAPHPAAPSKSLPDSFINYRSKAQQHGPLGGHGRPSSSSSASPSSSSSSSSPASAAKGTSHAYGGIGGRSGHELGSVRPDEGRGEVWDRSELPGRFGRMAWEADEIEAVELGGANLRAGWGGS</sequence>
<feature type="compositionally biased region" description="Low complexity" evidence="4">
    <location>
        <begin position="69"/>
        <end position="90"/>
    </location>
</feature>
<dbReference type="OrthoDB" id="2116030at2759"/>
<dbReference type="InterPro" id="IPR020373">
    <property type="entry name" value="Kgd4/YMR-31"/>
</dbReference>
<dbReference type="AlphaFoldDB" id="A0A8H3IBF8"/>
<reference evidence="5" key="1">
    <citation type="submission" date="2021-03" db="EMBL/GenBank/DDBJ databases">
        <authorList>
            <person name="Tagirdzhanova G."/>
        </authorList>
    </citation>
    <scope>NUCLEOTIDE SEQUENCE</scope>
</reference>
<evidence type="ECO:0000256" key="3">
    <source>
        <dbReference type="ARBA" id="ARBA00043970"/>
    </source>
</evidence>
<feature type="compositionally biased region" description="Basic and acidic residues" evidence="4">
    <location>
        <begin position="112"/>
        <end position="126"/>
    </location>
</feature>
<name>A0A8H3IBF8_9LECA</name>
<dbReference type="PANTHER" id="PTHR31601">
    <property type="entry name" value="28S RIBOSOMAL PROTEIN S36, MITOCHONDRIAL"/>
    <property type="match status" value="1"/>
</dbReference>
<protein>
    <submittedName>
        <fullName evidence="5">Uncharacterized protein</fullName>
    </submittedName>
</protein>
<dbReference type="GO" id="GO:0004591">
    <property type="term" value="F:oxoglutarate dehydrogenase (succinyl-transferring) activity"/>
    <property type="evidence" value="ECO:0007669"/>
    <property type="project" value="TreeGrafter"/>
</dbReference>
<keyword evidence="2" id="KW-0496">Mitochondrion</keyword>
<dbReference type="PANTHER" id="PTHR31601:SF2">
    <property type="entry name" value="ALPHA-KETOGLUTARATE DEHYDROGENASE COMPONENT 4"/>
    <property type="match status" value="1"/>
</dbReference>
<dbReference type="GO" id="GO:0006103">
    <property type="term" value="P:2-oxoglutarate metabolic process"/>
    <property type="evidence" value="ECO:0007669"/>
    <property type="project" value="InterPro"/>
</dbReference>